<reference evidence="1" key="1">
    <citation type="submission" date="2023-10" db="EMBL/GenBank/DDBJ databases">
        <authorList>
            <person name="Hackl T."/>
        </authorList>
    </citation>
    <scope>NUCLEOTIDE SEQUENCE</scope>
</reference>
<dbReference type="AlphaFoldDB" id="A0AAI8VV87"/>
<sequence length="165" mass="18009">MPGNPARLISTANQLRPTSVLPTVDSRLAYSEQHIRHPVESPDSWTEEFDIEDQNDPDAYWSSEAEAPTEDIISPEANEAIDDRTMIDRTMPTERKTATDTATKATTIDAAVMVTGTITVALALADGDGGSRNVPPSATFLPLPIQTMLKSDTILRDGLMTRRVQ</sequence>
<evidence type="ECO:0000313" key="2">
    <source>
        <dbReference type="Proteomes" id="UP001295740"/>
    </source>
</evidence>
<dbReference type="EMBL" id="CAUWAG010000018">
    <property type="protein sequence ID" value="CAJ2511068.1"/>
    <property type="molecule type" value="Genomic_DNA"/>
</dbReference>
<protein>
    <submittedName>
        <fullName evidence="1">Uu.00g066930.m01.CDS01</fullName>
    </submittedName>
</protein>
<proteinExistence type="predicted"/>
<dbReference type="Proteomes" id="UP001295740">
    <property type="component" value="Unassembled WGS sequence"/>
</dbReference>
<accession>A0AAI8VV87</accession>
<name>A0AAI8VV87_9PEZI</name>
<comment type="caution">
    <text evidence="1">The sequence shown here is derived from an EMBL/GenBank/DDBJ whole genome shotgun (WGS) entry which is preliminary data.</text>
</comment>
<gene>
    <name evidence="1" type="ORF">KHLLAP_LOCUS11536</name>
</gene>
<evidence type="ECO:0000313" key="1">
    <source>
        <dbReference type="EMBL" id="CAJ2511068.1"/>
    </source>
</evidence>
<organism evidence="1 2">
    <name type="scientific">Anthostomella pinea</name>
    <dbReference type="NCBI Taxonomy" id="933095"/>
    <lineage>
        <taxon>Eukaryota</taxon>
        <taxon>Fungi</taxon>
        <taxon>Dikarya</taxon>
        <taxon>Ascomycota</taxon>
        <taxon>Pezizomycotina</taxon>
        <taxon>Sordariomycetes</taxon>
        <taxon>Xylariomycetidae</taxon>
        <taxon>Xylariales</taxon>
        <taxon>Xylariaceae</taxon>
        <taxon>Anthostomella</taxon>
    </lineage>
</organism>
<keyword evidence="2" id="KW-1185">Reference proteome</keyword>